<dbReference type="STRING" id="37928.SAMN04489742_1970"/>
<evidence type="ECO:0000259" key="2">
    <source>
        <dbReference type="Pfam" id="PF03364"/>
    </source>
</evidence>
<dbReference type="RefSeq" id="WP_083339944.1">
    <property type="nucleotide sequence ID" value="NZ_CP018863.1"/>
</dbReference>
<dbReference type="CDD" id="cd07817">
    <property type="entry name" value="SRPBCC_8"/>
    <property type="match status" value="1"/>
</dbReference>
<gene>
    <name evidence="3" type="ORF">SAMN04489742_1970</name>
</gene>
<feature type="compositionally biased region" description="Basic and acidic residues" evidence="1">
    <location>
        <begin position="205"/>
        <end position="223"/>
    </location>
</feature>
<feature type="compositionally biased region" description="Low complexity" evidence="1">
    <location>
        <begin position="154"/>
        <end position="173"/>
    </location>
</feature>
<evidence type="ECO:0000313" key="3">
    <source>
        <dbReference type="EMBL" id="SDQ64757.1"/>
    </source>
</evidence>
<dbReference type="PANTHER" id="PTHR33824:SF7">
    <property type="entry name" value="POLYKETIDE CYCLASE_DEHYDRASE AND LIPID TRANSPORT SUPERFAMILY PROTEIN"/>
    <property type="match status" value="1"/>
</dbReference>
<reference evidence="3 4" key="1">
    <citation type="submission" date="2016-10" db="EMBL/GenBank/DDBJ databases">
        <authorList>
            <person name="de Groot N.N."/>
        </authorList>
    </citation>
    <scope>NUCLEOTIDE SEQUENCE [LARGE SCALE GENOMIC DNA]</scope>
    <source>
        <strain evidence="3 4">DSM 20117</strain>
    </source>
</reference>
<protein>
    <submittedName>
        <fullName evidence="3">Polyketide cyclase / dehydrase and lipid transport</fullName>
    </submittedName>
</protein>
<evidence type="ECO:0000313" key="4">
    <source>
        <dbReference type="Proteomes" id="UP000181917"/>
    </source>
</evidence>
<organism evidence="3 4">
    <name type="scientific">Crystallibacter crystallopoietes</name>
    <dbReference type="NCBI Taxonomy" id="37928"/>
    <lineage>
        <taxon>Bacteria</taxon>
        <taxon>Bacillati</taxon>
        <taxon>Actinomycetota</taxon>
        <taxon>Actinomycetes</taxon>
        <taxon>Micrococcales</taxon>
        <taxon>Micrococcaceae</taxon>
        <taxon>Crystallibacter</taxon>
    </lineage>
</organism>
<proteinExistence type="predicted"/>
<name>A0A1H1CKR8_9MICC</name>
<feature type="domain" description="Coenzyme Q-binding protein COQ10 START" evidence="2">
    <location>
        <begin position="10"/>
        <end position="129"/>
    </location>
</feature>
<dbReference type="AlphaFoldDB" id="A0A1H1CKR8"/>
<dbReference type="Proteomes" id="UP000181917">
    <property type="component" value="Unassembled WGS sequence"/>
</dbReference>
<feature type="compositionally biased region" description="Gly residues" evidence="1">
    <location>
        <begin position="192"/>
        <end position="201"/>
    </location>
</feature>
<sequence>MASVNETIDVAVPVSMAYNQWTQFESFPQFMHGIQSVRQLSDTTNHWTMKVAGVEREFDTEITEQHPDQRIAWKSTDGTSHAGAVDFHRLDDGHTRVTVQLDWDPHTFVEKVGAAAGADKIQVKSDLKRFKEFIETQGSETGAWRGNVDRPGDASTGPAGPSESAGAAAAAGASTGGTGEKDNSLGSRNYYGGTGAGGFPPGGTNKDDLPIEDPAARSDKPLLDDPALGETSKVPLQDVPGGTLNDPDNEPDPDTDETGRNAAGR</sequence>
<dbReference type="InterPro" id="IPR005031">
    <property type="entry name" value="COQ10_START"/>
</dbReference>
<dbReference type="Gene3D" id="3.30.530.20">
    <property type="match status" value="1"/>
</dbReference>
<keyword evidence="4" id="KW-1185">Reference proteome</keyword>
<dbReference type="InterPro" id="IPR023393">
    <property type="entry name" value="START-like_dom_sf"/>
</dbReference>
<dbReference type="Pfam" id="PF03364">
    <property type="entry name" value="Polyketide_cyc"/>
    <property type="match status" value="1"/>
</dbReference>
<feature type="compositionally biased region" description="Acidic residues" evidence="1">
    <location>
        <begin position="247"/>
        <end position="256"/>
    </location>
</feature>
<feature type="region of interest" description="Disordered" evidence="1">
    <location>
        <begin position="141"/>
        <end position="265"/>
    </location>
</feature>
<dbReference type="EMBL" id="FNKH01000002">
    <property type="protein sequence ID" value="SDQ64757.1"/>
    <property type="molecule type" value="Genomic_DNA"/>
</dbReference>
<dbReference type="SUPFAM" id="SSF55961">
    <property type="entry name" value="Bet v1-like"/>
    <property type="match status" value="1"/>
</dbReference>
<accession>A0A1H1CKR8</accession>
<dbReference type="InterPro" id="IPR047137">
    <property type="entry name" value="ORF3"/>
</dbReference>
<evidence type="ECO:0000256" key="1">
    <source>
        <dbReference type="SAM" id="MobiDB-lite"/>
    </source>
</evidence>
<dbReference type="PANTHER" id="PTHR33824">
    <property type="entry name" value="POLYKETIDE CYCLASE/DEHYDRASE AND LIPID TRANSPORT SUPERFAMILY PROTEIN"/>
    <property type="match status" value="1"/>
</dbReference>